<feature type="transmembrane region" description="Helical" evidence="1">
    <location>
        <begin position="6"/>
        <end position="25"/>
    </location>
</feature>
<accession>A0ABR2ZP81</accession>
<dbReference type="Proteomes" id="UP001437256">
    <property type="component" value="Unassembled WGS sequence"/>
</dbReference>
<protein>
    <submittedName>
        <fullName evidence="2">Uncharacterized protein</fullName>
    </submittedName>
</protein>
<evidence type="ECO:0000313" key="2">
    <source>
        <dbReference type="EMBL" id="KAL0062187.1"/>
    </source>
</evidence>
<keyword evidence="1" id="KW-1133">Transmembrane helix</keyword>
<comment type="caution">
    <text evidence="2">The sequence shown here is derived from an EMBL/GenBank/DDBJ whole genome shotgun (WGS) entry which is preliminary data.</text>
</comment>
<sequence length="169" mass="19687">MDLVANSWTWLGVGAGLLLISLKYLRKLFYPCLTFPELDNALKRLQTVYKEHTDLVSALLDDEYYKLNIAASKIVEEHLQGPALWTYIGFHPRLMSEIARWYERSEDVKRGILQAYEQDKQSRFEAERYRRQSIRQPSQVVPHSYTSAYENPFRSTVGNRAHIFAAATE</sequence>
<evidence type="ECO:0000256" key="1">
    <source>
        <dbReference type="SAM" id="Phobius"/>
    </source>
</evidence>
<gene>
    <name evidence="2" type="ORF">AAF712_010944</name>
</gene>
<dbReference type="EMBL" id="JBBXMP010000112">
    <property type="protein sequence ID" value="KAL0062187.1"/>
    <property type="molecule type" value="Genomic_DNA"/>
</dbReference>
<evidence type="ECO:0000313" key="3">
    <source>
        <dbReference type="Proteomes" id="UP001437256"/>
    </source>
</evidence>
<proteinExistence type="predicted"/>
<feature type="non-terminal residue" evidence="2">
    <location>
        <position position="169"/>
    </location>
</feature>
<reference evidence="2 3" key="1">
    <citation type="submission" date="2024-05" db="EMBL/GenBank/DDBJ databases">
        <title>A draft genome resource for the thread blight pathogen Marasmius tenuissimus strain MS-2.</title>
        <authorList>
            <person name="Yulfo-Soto G.E."/>
            <person name="Baruah I.K."/>
            <person name="Amoako-Attah I."/>
            <person name="Bukari Y."/>
            <person name="Meinhardt L.W."/>
            <person name="Bailey B.A."/>
            <person name="Cohen S.P."/>
        </authorList>
    </citation>
    <scope>NUCLEOTIDE SEQUENCE [LARGE SCALE GENOMIC DNA]</scope>
    <source>
        <strain evidence="2 3">MS-2</strain>
    </source>
</reference>
<keyword evidence="1" id="KW-0472">Membrane</keyword>
<keyword evidence="1" id="KW-0812">Transmembrane</keyword>
<organism evidence="2 3">
    <name type="scientific">Marasmius tenuissimus</name>
    <dbReference type="NCBI Taxonomy" id="585030"/>
    <lineage>
        <taxon>Eukaryota</taxon>
        <taxon>Fungi</taxon>
        <taxon>Dikarya</taxon>
        <taxon>Basidiomycota</taxon>
        <taxon>Agaricomycotina</taxon>
        <taxon>Agaricomycetes</taxon>
        <taxon>Agaricomycetidae</taxon>
        <taxon>Agaricales</taxon>
        <taxon>Marasmiineae</taxon>
        <taxon>Marasmiaceae</taxon>
        <taxon>Marasmius</taxon>
    </lineage>
</organism>
<keyword evidence="3" id="KW-1185">Reference proteome</keyword>
<name>A0ABR2ZP81_9AGAR</name>